<dbReference type="SUPFAM" id="SSF53474">
    <property type="entry name" value="alpha/beta-Hydrolases"/>
    <property type="match status" value="1"/>
</dbReference>
<dbReference type="RefSeq" id="WP_300959369.1">
    <property type="nucleotide sequence ID" value="NZ_JAUHJR010000001.1"/>
</dbReference>
<evidence type="ECO:0000313" key="3">
    <source>
        <dbReference type="EMBL" id="MDN4160517.1"/>
    </source>
</evidence>
<evidence type="ECO:0000256" key="1">
    <source>
        <dbReference type="ARBA" id="ARBA00022559"/>
    </source>
</evidence>
<dbReference type="Proteomes" id="UP001168537">
    <property type="component" value="Unassembled WGS sequence"/>
</dbReference>
<dbReference type="InterPro" id="IPR000073">
    <property type="entry name" value="AB_hydrolase_1"/>
</dbReference>
<dbReference type="InterPro" id="IPR029058">
    <property type="entry name" value="AB_hydrolase_fold"/>
</dbReference>
<dbReference type="InterPro" id="IPR050471">
    <property type="entry name" value="AB_hydrolase"/>
</dbReference>
<dbReference type="GO" id="GO:0016787">
    <property type="term" value="F:hydrolase activity"/>
    <property type="evidence" value="ECO:0007669"/>
    <property type="project" value="UniProtKB-KW"/>
</dbReference>
<dbReference type="PANTHER" id="PTHR43433">
    <property type="entry name" value="HYDROLASE, ALPHA/BETA FOLD FAMILY PROTEIN"/>
    <property type="match status" value="1"/>
</dbReference>
<proteinExistence type="predicted"/>
<dbReference type="Pfam" id="PF00561">
    <property type="entry name" value="Abhydrolase_1"/>
    <property type="match status" value="1"/>
</dbReference>
<dbReference type="InterPro" id="IPR000639">
    <property type="entry name" value="Epox_hydrolase-like"/>
</dbReference>
<keyword evidence="1" id="KW-0560">Oxidoreductase</keyword>
<keyword evidence="3" id="KW-0378">Hydrolase</keyword>
<reference evidence="3" key="1">
    <citation type="submission" date="2023-06" db="EMBL/GenBank/DDBJ databases">
        <title>Draft genome sequence of Nocardioides sp. SOB72.</title>
        <authorList>
            <person name="Zhang G."/>
        </authorList>
    </citation>
    <scope>NUCLEOTIDE SEQUENCE</scope>
    <source>
        <strain evidence="3">SOB72</strain>
    </source>
</reference>
<gene>
    <name evidence="3" type="ORF">QWY29_04065</name>
</gene>
<evidence type="ECO:0000313" key="4">
    <source>
        <dbReference type="Proteomes" id="UP001168537"/>
    </source>
</evidence>
<feature type="domain" description="AB hydrolase-1" evidence="2">
    <location>
        <begin position="40"/>
        <end position="139"/>
    </location>
</feature>
<keyword evidence="4" id="KW-1185">Reference proteome</keyword>
<comment type="caution">
    <text evidence="3">The sequence shown here is derived from an EMBL/GenBank/DDBJ whole genome shotgun (WGS) entry which is preliminary data.</text>
</comment>
<accession>A0ABT8EQW6</accession>
<dbReference type="EMBL" id="JAUHJR010000001">
    <property type="protein sequence ID" value="MDN4160517.1"/>
    <property type="molecule type" value="Genomic_DNA"/>
</dbReference>
<protein>
    <submittedName>
        <fullName evidence="3">Alpha/beta hydrolase</fullName>
    </submittedName>
</protein>
<dbReference type="PRINTS" id="PR00412">
    <property type="entry name" value="EPOXHYDRLASE"/>
</dbReference>
<name>A0ABT8EQW6_9ACTN</name>
<sequence>MQSTARTAPAATIAFRDVLSDDGTRLRAWTNDPEGRIAGPTVLLCNGLGTNPLAWPALLEPDCGVRVVSWNHRGTGGSDRPADPDACGVDELVEDALSVMDHFGLDRAVVMGWSIGVNTMFQLAVDHPERVSGLLAVAGVPGDTFSTMLGPLRLPRVAARVATTGITRAVKVVGRAITPVTSRLPIGEKTVAVLSHTGFMFPVADPQLTAAAVKEFLSTPIDWYFHMALTTAQHRRVPLSRVGVPCVFVAGRWDLLAGARHMETAAARVADGTYVELPGSHFVQMEHPDEVHRLLLELVARVGDERAA</sequence>
<evidence type="ECO:0000259" key="2">
    <source>
        <dbReference type="Pfam" id="PF00561"/>
    </source>
</evidence>
<dbReference type="PANTHER" id="PTHR43433:SF5">
    <property type="entry name" value="AB HYDROLASE-1 DOMAIN-CONTAINING PROTEIN"/>
    <property type="match status" value="1"/>
</dbReference>
<keyword evidence="1" id="KW-0575">Peroxidase</keyword>
<dbReference type="Gene3D" id="3.40.50.1820">
    <property type="entry name" value="alpha/beta hydrolase"/>
    <property type="match status" value="1"/>
</dbReference>
<organism evidence="3 4">
    <name type="scientific">Nocardioides abyssi</name>
    <dbReference type="NCBI Taxonomy" id="3058370"/>
    <lineage>
        <taxon>Bacteria</taxon>
        <taxon>Bacillati</taxon>
        <taxon>Actinomycetota</taxon>
        <taxon>Actinomycetes</taxon>
        <taxon>Propionibacteriales</taxon>
        <taxon>Nocardioidaceae</taxon>
        <taxon>Nocardioides</taxon>
    </lineage>
</organism>